<evidence type="ECO:0000256" key="8">
    <source>
        <dbReference type="RuleBase" id="RU003707"/>
    </source>
</evidence>
<dbReference type="Pfam" id="PF00378">
    <property type="entry name" value="ECH_1"/>
    <property type="match status" value="1"/>
</dbReference>
<keyword evidence="3" id="KW-0276">Fatty acid metabolism</keyword>
<dbReference type="EMBL" id="VOHM01000007">
    <property type="protein sequence ID" value="TWT26709.1"/>
    <property type="molecule type" value="Genomic_DNA"/>
</dbReference>
<dbReference type="NCBIfam" id="NF005891">
    <property type="entry name" value="PRK07854.1"/>
    <property type="match status" value="1"/>
</dbReference>
<dbReference type="InterPro" id="IPR029045">
    <property type="entry name" value="ClpP/crotonase-like_dom_sf"/>
</dbReference>
<evidence type="ECO:0000256" key="1">
    <source>
        <dbReference type="ARBA" id="ARBA00002994"/>
    </source>
</evidence>
<dbReference type="SUPFAM" id="SSF52096">
    <property type="entry name" value="ClpP/crotonase"/>
    <property type="match status" value="1"/>
</dbReference>
<dbReference type="PROSITE" id="PS00166">
    <property type="entry name" value="ENOYL_COA_HYDRATASE"/>
    <property type="match status" value="1"/>
</dbReference>
<dbReference type="GO" id="GO:0006635">
    <property type="term" value="P:fatty acid beta-oxidation"/>
    <property type="evidence" value="ECO:0007669"/>
    <property type="project" value="TreeGrafter"/>
</dbReference>
<dbReference type="OrthoDB" id="3569436at2"/>
<name>A0A5C5ULI7_9CORY</name>
<evidence type="ECO:0000256" key="7">
    <source>
        <dbReference type="ARBA" id="ARBA00023717"/>
    </source>
</evidence>
<dbReference type="Gene3D" id="3.90.226.10">
    <property type="entry name" value="2-enoyl-CoA Hydratase, Chain A, domain 1"/>
    <property type="match status" value="1"/>
</dbReference>
<evidence type="ECO:0000256" key="5">
    <source>
        <dbReference type="ARBA" id="ARBA00023239"/>
    </source>
</evidence>
<comment type="catalytic activity">
    <reaction evidence="7">
        <text>a 4-saturated-(3S)-3-hydroxyacyl-CoA = a (3E)-enoyl-CoA + H2O</text>
        <dbReference type="Rhea" id="RHEA:20724"/>
        <dbReference type="ChEBI" id="CHEBI:15377"/>
        <dbReference type="ChEBI" id="CHEBI:58521"/>
        <dbReference type="ChEBI" id="CHEBI:137480"/>
        <dbReference type="EC" id="4.2.1.17"/>
    </reaction>
</comment>
<evidence type="ECO:0000313" key="10">
    <source>
        <dbReference type="Proteomes" id="UP000320791"/>
    </source>
</evidence>
<evidence type="ECO:0000313" key="9">
    <source>
        <dbReference type="EMBL" id="TWT26709.1"/>
    </source>
</evidence>
<dbReference type="EC" id="4.2.1.17" evidence="9"/>
<dbReference type="Proteomes" id="UP000320791">
    <property type="component" value="Unassembled WGS sequence"/>
</dbReference>
<sequence length="243" mass="26083">MIVLERDGHVLSITFDRDPHRNSLTTKVCTEVAAAIEAVEFPDIRVVLIRGRGTAFCAGADLKGGVYGDDFHGALQRMLRSILECPVPVIADVQGPAVGAGTQLALACDLRVVGDDGWFRVPPAELGFALDNWTIRRAVSMLGGSVARSVLLAAETVDADRAAAVGFANERGDADAAMRYAQRIAGYAPLALRQLKGVLNDEGFGFALRPIQQELYDLCWSSDDAAEARSARAEKRVPVFKGQ</sequence>
<dbReference type="PANTHER" id="PTHR11941:SF169">
    <property type="entry name" value="(7AS)-7A-METHYL-1,5-DIOXO-2,3,5,6,7,7A-HEXAHYDRO-1H-INDENE-CARBOXYL-COA HYDROLASE"/>
    <property type="match status" value="1"/>
</dbReference>
<comment type="function">
    <text evidence="1">Could possibly oxidize fatty acids using specific components.</text>
</comment>
<dbReference type="RefSeq" id="WP_146323985.1">
    <property type="nucleotide sequence ID" value="NZ_BAABLR010000007.1"/>
</dbReference>
<evidence type="ECO:0000256" key="4">
    <source>
        <dbReference type="ARBA" id="ARBA00023098"/>
    </source>
</evidence>
<evidence type="ECO:0000256" key="2">
    <source>
        <dbReference type="ARBA" id="ARBA00005254"/>
    </source>
</evidence>
<organism evidence="9 10">
    <name type="scientific">Corynebacterium canis</name>
    <dbReference type="NCBI Taxonomy" id="679663"/>
    <lineage>
        <taxon>Bacteria</taxon>
        <taxon>Bacillati</taxon>
        <taxon>Actinomycetota</taxon>
        <taxon>Actinomycetes</taxon>
        <taxon>Mycobacteriales</taxon>
        <taxon>Corynebacteriaceae</taxon>
        <taxon>Corynebacterium</taxon>
    </lineage>
</organism>
<dbReference type="CDD" id="cd06558">
    <property type="entry name" value="crotonase-like"/>
    <property type="match status" value="1"/>
</dbReference>
<keyword evidence="5 9" id="KW-0456">Lyase</keyword>
<protein>
    <submittedName>
        <fullName evidence="9">Enoyl-CoA hydratase</fullName>
        <ecNumber evidence="9">4.2.1.17</ecNumber>
    </submittedName>
</protein>
<dbReference type="PANTHER" id="PTHR11941">
    <property type="entry name" value="ENOYL-COA HYDRATASE-RELATED"/>
    <property type="match status" value="1"/>
</dbReference>
<dbReference type="InterPro" id="IPR001753">
    <property type="entry name" value="Enoyl-CoA_hydra/iso"/>
</dbReference>
<keyword evidence="4" id="KW-0443">Lipid metabolism</keyword>
<comment type="catalytic activity">
    <reaction evidence="6">
        <text>a (3S)-3-hydroxyacyl-CoA = a (2E)-enoyl-CoA + H2O</text>
        <dbReference type="Rhea" id="RHEA:16105"/>
        <dbReference type="ChEBI" id="CHEBI:15377"/>
        <dbReference type="ChEBI" id="CHEBI:57318"/>
        <dbReference type="ChEBI" id="CHEBI:58856"/>
        <dbReference type="EC" id="4.2.1.17"/>
    </reaction>
</comment>
<comment type="caution">
    <text evidence="9">The sequence shown here is derived from an EMBL/GenBank/DDBJ whole genome shotgun (WGS) entry which is preliminary data.</text>
</comment>
<evidence type="ECO:0000256" key="3">
    <source>
        <dbReference type="ARBA" id="ARBA00022832"/>
    </source>
</evidence>
<dbReference type="GO" id="GO:0018812">
    <property type="term" value="F:3-hydroxyacyl-CoA dehydratase activity"/>
    <property type="evidence" value="ECO:0007669"/>
    <property type="project" value="RHEA"/>
</dbReference>
<comment type="similarity">
    <text evidence="2 8">Belongs to the enoyl-CoA hydratase/isomerase family.</text>
</comment>
<dbReference type="InterPro" id="IPR018376">
    <property type="entry name" value="Enoyl-CoA_hyd/isom_CS"/>
</dbReference>
<dbReference type="AlphaFoldDB" id="A0A5C5ULI7"/>
<gene>
    <name evidence="9" type="ORF">FRX94_04770</name>
</gene>
<proteinExistence type="inferred from homology"/>
<accession>A0A5C5ULI7</accession>
<reference evidence="9 10" key="1">
    <citation type="submission" date="2019-08" db="EMBL/GenBank/DDBJ databases">
        <authorList>
            <person name="Lei W."/>
        </authorList>
    </citation>
    <scope>NUCLEOTIDE SEQUENCE [LARGE SCALE GENOMIC DNA]</scope>
    <source>
        <strain evidence="9 10">CCUG 58627</strain>
    </source>
</reference>
<keyword evidence="10" id="KW-1185">Reference proteome</keyword>
<evidence type="ECO:0000256" key="6">
    <source>
        <dbReference type="ARBA" id="ARBA00023709"/>
    </source>
</evidence>